<keyword evidence="4" id="KW-1185">Reference proteome</keyword>
<feature type="compositionally biased region" description="Polar residues" evidence="1">
    <location>
        <begin position="459"/>
        <end position="469"/>
    </location>
</feature>
<protein>
    <submittedName>
        <fullName evidence="3">NAD(P)/FAD-dependent oxidoreductase</fullName>
    </submittedName>
</protein>
<evidence type="ECO:0000313" key="4">
    <source>
        <dbReference type="Proteomes" id="UP001500037"/>
    </source>
</evidence>
<dbReference type="PANTHER" id="PTHR42923:SF46">
    <property type="entry name" value="AMINE OXIDASE"/>
    <property type="match status" value="1"/>
</dbReference>
<feature type="domain" description="Amine oxidase" evidence="2">
    <location>
        <begin position="38"/>
        <end position="441"/>
    </location>
</feature>
<dbReference type="PANTHER" id="PTHR42923">
    <property type="entry name" value="PROTOPORPHYRINOGEN OXIDASE"/>
    <property type="match status" value="1"/>
</dbReference>
<name>A0ABN1WIN9_9ACTN</name>
<accession>A0ABN1WIN9</accession>
<dbReference type="Proteomes" id="UP001500037">
    <property type="component" value="Unassembled WGS sequence"/>
</dbReference>
<dbReference type="SUPFAM" id="SSF51905">
    <property type="entry name" value="FAD/NAD(P)-binding domain"/>
    <property type="match status" value="1"/>
</dbReference>
<feature type="region of interest" description="Disordered" evidence="1">
    <location>
        <begin position="447"/>
        <end position="469"/>
    </location>
</feature>
<dbReference type="Pfam" id="PF01593">
    <property type="entry name" value="Amino_oxidase"/>
    <property type="match status" value="1"/>
</dbReference>
<feature type="compositionally biased region" description="Low complexity" evidence="1">
    <location>
        <begin position="1"/>
        <end position="18"/>
    </location>
</feature>
<dbReference type="InterPro" id="IPR036188">
    <property type="entry name" value="FAD/NAD-bd_sf"/>
</dbReference>
<dbReference type="PRINTS" id="PR00419">
    <property type="entry name" value="ADXRDTASE"/>
</dbReference>
<sequence>MTAPGAARPGSAPGVASPPRGPGGGRPDLDVAVIGAGLAGLATAHRLVRAGRSVQVFEAADRVGGRMASTVDDGYRIDEGAETIAARGYPATWQLIRSVGLTPAEVLPIDHSLALWRRGRAHARLGHPAGLLTGAGMSARGRLDWLRFGATLARPMDLDRPEATPFGELTIRQVADRYHRDVHDALLQPLSGCFFGWHSERSAIGPMAAMLAAVGGVAARWMTFRDGMDTLTRALAARLHVATGSPLAQLTEHPGAVRLCFADGRELTARQAVLALPAPQALALHPGLPADERPFLAASGYTPMIKVICRLDRALPSPTRSPSYGLIVPGSESRVLAGAILDHLKAPGRVPPGRGLVSLLLAPWAVPGLLDPATTSDAEITALATTEADRFLPGLRTALCGAHVRRYPHGLPEVTPAAVRLRPAFLSRPLRRIDYAGDWLALRPNSEAAAASAGHPTHRLTSAPTRTAR</sequence>
<dbReference type="SUPFAM" id="SSF54373">
    <property type="entry name" value="FAD-linked reductases, C-terminal domain"/>
    <property type="match status" value="1"/>
</dbReference>
<organism evidence="3 4">
    <name type="scientific">Kitasatospora nipponensis</name>
    <dbReference type="NCBI Taxonomy" id="258049"/>
    <lineage>
        <taxon>Bacteria</taxon>
        <taxon>Bacillati</taxon>
        <taxon>Actinomycetota</taxon>
        <taxon>Actinomycetes</taxon>
        <taxon>Kitasatosporales</taxon>
        <taxon>Streptomycetaceae</taxon>
        <taxon>Kitasatospora</taxon>
    </lineage>
</organism>
<proteinExistence type="predicted"/>
<dbReference type="InterPro" id="IPR002937">
    <property type="entry name" value="Amino_oxidase"/>
</dbReference>
<comment type="caution">
    <text evidence="3">The sequence shown here is derived from an EMBL/GenBank/DDBJ whole genome shotgun (WGS) entry which is preliminary data.</text>
</comment>
<gene>
    <name evidence="3" type="ORF">GCM10009665_43830</name>
</gene>
<dbReference type="EMBL" id="BAAALF010000082">
    <property type="protein sequence ID" value="GAA1248163.1"/>
    <property type="molecule type" value="Genomic_DNA"/>
</dbReference>
<reference evidence="3 4" key="1">
    <citation type="journal article" date="2019" name="Int. J. Syst. Evol. Microbiol.">
        <title>The Global Catalogue of Microorganisms (GCM) 10K type strain sequencing project: providing services to taxonomists for standard genome sequencing and annotation.</title>
        <authorList>
            <consortium name="The Broad Institute Genomics Platform"/>
            <consortium name="The Broad Institute Genome Sequencing Center for Infectious Disease"/>
            <person name="Wu L."/>
            <person name="Ma J."/>
        </authorList>
    </citation>
    <scope>NUCLEOTIDE SEQUENCE [LARGE SCALE GENOMIC DNA]</scope>
    <source>
        <strain evidence="3 4">JCM 13004</strain>
    </source>
</reference>
<feature type="region of interest" description="Disordered" evidence="1">
    <location>
        <begin position="1"/>
        <end position="28"/>
    </location>
</feature>
<dbReference type="Gene3D" id="3.50.50.60">
    <property type="entry name" value="FAD/NAD(P)-binding domain"/>
    <property type="match status" value="1"/>
</dbReference>
<evidence type="ECO:0000313" key="3">
    <source>
        <dbReference type="EMBL" id="GAA1248163.1"/>
    </source>
</evidence>
<dbReference type="InterPro" id="IPR050464">
    <property type="entry name" value="Zeta_carotene_desat/Oxidored"/>
</dbReference>
<dbReference type="Gene3D" id="3.90.660.20">
    <property type="entry name" value="Protoporphyrinogen oxidase, mitochondrial, domain 2"/>
    <property type="match status" value="1"/>
</dbReference>
<dbReference type="Gene3D" id="1.10.3110.10">
    <property type="entry name" value="protoporphyrinogen ix oxidase, domain 3"/>
    <property type="match status" value="1"/>
</dbReference>
<evidence type="ECO:0000259" key="2">
    <source>
        <dbReference type="Pfam" id="PF01593"/>
    </source>
</evidence>
<evidence type="ECO:0000256" key="1">
    <source>
        <dbReference type="SAM" id="MobiDB-lite"/>
    </source>
</evidence>